<accession>A0ABR9W796</accession>
<reference evidence="2" key="1">
    <citation type="submission" date="2023-07" db="EMBL/GenBank/DDBJ databases">
        <title>Dyadobacter sp. nov 'subterranea' isolated from contaminted grondwater.</title>
        <authorList>
            <person name="Szabo I."/>
            <person name="Al-Omari J."/>
            <person name="Szerdahelyi S.G."/>
            <person name="Rado J."/>
        </authorList>
    </citation>
    <scope>NUCLEOTIDE SEQUENCE [LARGE SCALE GENOMIC DNA]</scope>
    <source>
        <strain evidence="2">UP-52</strain>
    </source>
</reference>
<proteinExistence type="predicted"/>
<gene>
    <name evidence="1" type="ORF">IEE83_05545</name>
</gene>
<keyword evidence="2" id="KW-1185">Reference proteome</keyword>
<dbReference type="InterPro" id="IPR025737">
    <property type="entry name" value="FApF"/>
</dbReference>
<protein>
    <submittedName>
        <fullName evidence="1">Transporter</fullName>
    </submittedName>
</protein>
<dbReference type="RefSeq" id="WP_194119610.1">
    <property type="nucleotide sequence ID" value="NZ_JACYGY010000001.1"/>
</dbReference>
<organism evidence="1 2">
    <name type="scientific">Dyadobacter subterraneus</name>
    <dbReference type="NCBI Taxonomy" id="2773304"/>
    <lineage>
        <taxon>Bacteria</taxon>
        <taxon>Pseudomonadati</taxon>
        <taxon>Bacteroidota</taxon>
        <taxon>Cytophagia</taxon>
        <taxon>Cytophagales</taxon>
        <taxon>Spirosomataceae</taxon>
        <taxon>Dyadobacter</taxon>
    </lineage>
</organism>
<dbReference type="Proteomes" id="UP000634134">
    <property type="component" value="Unassembled WGS sequence"/>
</dbReference>
<dbReference type="Pfam" id="PF13557">
    <property type="entry name" value="Phenol_MetA_deg"/>
    <property type="match status" value="1"/>
</dbReference>
<dbReference type="EMBL" id="JACYGY010000001">
    <property type="protein sequence ID" value="MBE9461340.1"/>
    <property type="molecule type" value="Genomic_DNA"/>
</dbReference>
<name>A0ABR9W796_9BACT</name>
<comment type="caution">
    <text evidence="1">The sequence shown here is derived from an EMBL/GenBank/DDBJ whole genome shotgun (WGS) entry which is preliminary data.</text>
</comment>
<sequence length="317" mass="35374">MKRIIGGKLYFTFLITLLFLGNLINVQAQDPVLPATNLGLTNMLDGAAPPPGFYYQNYTQVYKANGFYDSNGKKTSGDLNVNYLLSLHQFIYLSKIPVLHGNLEFTVILPLVKLSATGTMAKLPGVNPVVLGDVTVGGGIQWSDKKLFNKGFWSRAEIDLTIPSGSGKKEFNINPSAQLYTLSAYYAFTFFLNKKFSVSSRNIINYNFNKSRANDRPGAFYNVNYSAEYTLVKTLRAEVAGYYLKQFRQDSFNGNSHYYQEKMGVADTREQIFAVGPGLSYQTSSGVFLEAKVFFETAAKNRFEGVKPSFRIGIPLK</sequence>
<evidence type="ECO:0000313" key="1">
    <source>
        <dbReference type="EMBL" id="MBE9461340.1"/>
    </source>
</evidence>
<evidence type="ECO:0000313" key="2">
    <source>
        <dbReference type="Proteomes" id="UP000634134"/>
    </source>
</evidence>